<feature type="compositionally biased region" description="Basic and acidic residues" evidence="1">
    <location>
        <begin position="22"/>
        <end position="51"/>
    </location>
</feature>
<feature type="region of interest" description="Disordered" evidence="1">
    <location>
        <begin position="1"/>
        <end position="81"/>
    </location>
</feature>
<sequence>MQRKNVRNDKKKIMQRLNQIIPHKDLQTLMNRTRERRQQGKSKKDQGKEMLSDDPSPQSVAKSEKNEGLRVDHQKENLEKGKDRWWIPNPVQMCEYEETIVYQVLKLVAPMKGMIM</sequence>
<gene>
    <name evidence="2" type="ORF">Salat_1478800</name>
</gene>
<feature type="compositionally biased region" description="Basic and acidic residues" evidence="1">
    <location>
        <begin position="62"/>
        <end position="81"/>
    </location>
</feature>
<evidence type="ECO:0000313" key="2">
    <source>
        <dbReference type="EMBL" id="KAK4427099.1"/>
    </source>
</evidence>
<organism evidence="2 3">
    <name type="scientific">Sesamum alatum</name>
    <dbReference type="NCBI Taxonomy" id="300844"/>
    <lineage>
        <taxon>Eukaryota</taxon>
        <taxon>Viridiplantae</taxon>
        <taxon>Streptophyta</taxon>
        <taxon>Embryophyta</taxon>
        <taxon>Tracheophyta</taxon>
        <taxon>Spermatophyta</taxon>
        <taxon>Magnoliopsida</taxon>
        <taxon>eudicotyledons</taxon>
        <taxon>Gunneridae</taxon>
        <taxon>Pentapetalae</taxon>
        <taxon>asterids</taxon>
        <taxon>lamiids</taxon>
        <taxon>Lamiales</taxon>
        <taxon>Pedaliaceae</taxon>
        <taxon>Sesamum</taxon>
    </lineage>
</organism>
<evidence type="ECO:0000313" key="3">
    <source>
        <dbReference type="Proteomes" id="UP001293254"/>
    </source>
</evidence>
<comment type="caution">
    <text evidence="2">The sequence shown here is derived from an EMBL/GenBank/DDBJ whole genome shotgun (WGS) entry which is preliminary data.</text>
</comment>
<evidence type="ECO:0000256" key="1">
    <source>
        <dbReference type="SAM" id="MobiDB-lite"/>
    </source>
</evidence>
<feature type="compositionally biased region" description="Basic and acidic residues" evidence="1">
    <location>
        <begin position="1"/>
        <end position="12"/>
    </location>
</feature>
<keyword evidence="3" id="KW-1185">Reference proteome</keyword>
<reference evidence="2" key="2">
    <citation type="journal article" date="2024" name="Plant">
        <title>Genomic evolution and insights into agronomic trait innovations of Sesamum species.</title>
        <authorList>
            <person name="Miao H."/>
            <person name="Wang L."/>
            <person name="Qu L."/>
            <person name="Liu H."/>
            <person name="Sun Y."/>
            <person name="Le M."/>
            <person name="Wang Q."/>
            <person name="Wei S."/>
            <person name="Zheng Y."/>
            <person name="Lin W."/>
            <person name="Duan Y."/>
            <person name="Cao H."/>
            <person name="Xiong S."/>
            <person name="Wang X."/>
            <person name="Wei L."/>
            <person name="Li C."/>
            <person name="Ma Q."/>
            <person name="Ju M."/>
            <person name="Zhao R."/>
            <person name="Li G."/>
            <person name="Mu C."/>
            <person name="Tian Q."/>
            <person name="Mei H."/>
            <person name="Zhang T."/>
            <person name="Gao T."/>
            <person name="Zhang H."/>
        </authorList>
    </citation>
    <scope>NUCLEOTIDE SEQUENCE</scope>
    <source>
        <strain evidence="2">3651</strain>
    </source>
</reference>
<dbReference type="EMBL" id="JACGWO010000005">
    <property type="protein sequence ID" value="KAK4427099.1"/>
    <property type="molecule type" value="Genomic_DNA"/>
</dbReference>
<dbReference type="AlphaFoldDB" id="A0AAE2CM94"/>
<reference evidence="2" key="1">
    <citation type="submission" date="2020-06" db="EMBL/GenBank/DDBJ databases">
        <authorList>
            <person name="Li T."/>
            <person name="Hu X."/>
            <person name="Zhang T."/>
            <person name="Song X."/>
            <person name="Zhang H."/>
            <person name="Dai N."/>
            <person name="Sheng W."/>
            <person name="Hou X."/>
            <person name="Wei L."/>
        </authorList>
    </citation>
    <scope>NUCLEOTIDE SEQUENCE</scope>
    <source>
        <strain evidence="2">3651</strain>
        <tissue evidence="2">Leaf</tissue>
    </source>
</reference>
<accession>A0AAE2CM94</accession>
<proteinExistence type="predicted"/>
<protein>
    <submittedName>
        <fullName evidence="2">Uncharacterized protein</fullName>
    </submittedName>
</protein>
<name>A0AAE2CM94_9LAMI</name>
<dbReference type="Proteomes" id="UP001293254">
    <property type="component" value="Unassembled WGS sequence"/>
</dbReference>